<dbReference type="Proteomes" id="UP001274321">
    <property type="component" value="Unassembled WGS sequence"/>
</dbReference>
<name>A0ABU4RQI3_9HYPH</name>
<dbReference type="Pfam" id="PF06793">
    <property type="entry name" value="UPF0262"/>
    <property type="match status" value="1"/>
</dbReference>
<dbReference type="EMBL" id="JAXAFJ010000005">
    <property type="protein sequence ID" value="MDX6806448.1"/>
    <property type="molecule type" value="Genomic_DNA"/>
</dbReference>
<comment type="caution">
    <text evidence="1">The sequence shown here is derived from an EMBL/GenBank/DDBJ whole genome shotgun (WGS) entry which is preliminary data.</text>
</comment>
<sequence>MSRDRLVSVEIDERSLGAASAEAEHECEVAIYDLLEENSFAVTGQDLGPYRLRLALEGARLMFAVKDEEGRDVVAHFLALGPFRKTVTDYVTICQRHYAAIRTASPSQIEAIDMGRRGLHNESATIVRERLAGKIEIDFATARRLFTLLVALNWDV</sequence>
<keyword evidence="2" id="KW-1185">Reference proteome</keyword>
<evidence type="ECO:0000313" key="2">
    <source>
        <dbReference type="Proteomes" id="UP001274321"/>
    </source>
</evidence>
<gene>
    <name evidence="1" type="ORF">SCD90_10255</name>
</gene>
<evidence type="ECO:0000313" key="1">
    <source>
        <dbReference type="EMBL" id="MDX6806448.1"/>
    </source>
</evidence>
<dbReference type="NCBIfam" id="NF002769">
    <property type="entry name" value="PRK02853.1"/>
    <property type="match status" value="1"/>
</dbReference>
<accession>A0ABU4RQI3</accession>
<reference evidence="1 2" key="1">
    <citation type="submission" date="2023-11" db="EMBL/GenBank/DDBJ databases">
        <authorList>
            <person name="Bao R."/>
        </authorList>
    </citation>
    <scope>NUCLEOTIDE SEQUENCE [LARGE SCALE GENOMIC DNA]</scope>
    <source>
        <strain evidence="1 2">PJ23</strain>
    </source>
</reference>
<dbReference type="InterPro" id="IPR008321">
    <property type="entry name" value="UCP032146"/>
</dbReference>
<proteinExistence type="predicted"/>
<protein>
    <submittedName>
        <fullName evidence="1">UPF0262 family protein</fullName>
    </submittedName>
</protein>
<organism evidence="1 2">
    <name type="scientific">Terrihabitans rhizophilus</name>
    <dbReference type="NCBI Taxonomy" id="3092662"/>
    <lineage>
        <taxon>Bacteria</taxon>
        <taxon>Pseudomonadati</taxon>
        <taxon>Pseudomonadota</taxon>
        <taxon>Alphaproteobacteria</taxon>
        <taxon>Hyphomicrobiales</taxon>
        <taxon>Terrihabitans</taxon>
    </lineage>
</organism>
<dbReference type="PIRSF" id="PIRSF032146">
    <property type="entry name" value="UCP032146"/>
    <property type="match status" value="1"/>
</dbReference>